<protein>
    <submittedName>
        <fullName evidence="9">Iron ABC transporter permease</fullName>
    </submittedName>
</protein>
<evidence type="ECO:0000256" key="8">
    <source>
        <dbReference type="SAM" id="Phobius"/>
    </source>
</evidence>
<keyword evidence="3" id="KW-0813">Transport</keyword>
<dbReference type="EMBL" id="JAAKZG010000008">
    <property type="protein sequence ID" value="NGN43131.1"/>
    <property type="molecule type" value="Genomic_DNA"/>
</dbReference>
<comment type="subcellular location">
    <subcellularLocation>
        <location evidence="1">Cell membrane</location>
        <topology evidence="1">Multi-pass membrane protein</topology>
    </subcellularLocation>
</comment>
<dbReference type="GO" id="GO:0033214">
    <property type="term" value="P:siderophore-iron import into cell"/>
    <property type="evidence" value="ECO:0007669"/>
    <property type="project" value="TreeGrafter"/>
</dbReference>
<evidence type="ECO:0000256" key="6">
    <source>
        <dbReference type="ARBA" id="ARBA00022989"/>
    </source>
</evidence>
<name>A0A7C9VF26_9HYPH</name>
<feature type="transmembrane region" description="Helical" evidence="8">
    <location>
        <begin position="216"/>
        <end position="237"/>
    </location>
</feature>
<evidence type="ECO:0000256" key="5">
    <source>
        <dbReference type="ARBA" id="ARBA00022692"/>
    </source>
</evidence>
<dbReference type="GO" id="GO:0005886">
    <property type="term" value="C:plasma membrane"/>
    <property type="evidence" value="ECO:0007669"/>
    <property type="project" value="UniProtKB-SubCell"/>
</dbReference>
<keyword evidence="6 8" id="KW-1133">Transmembrane helix</keyword>
<comment type="similarity">
    <text evidence="2">Belongs to the binding-protein-dependent transport system permease family. FecCD subfamily.</text>
</comment>
<evidence type="ECO:0000313" key="10">
    <source>
        <dbReference type="Proteomes" id="UP000481252"/>
    </source>
</evidence>
<dbReference type="InterPro" id="IPR037294">
    <property type="entry name" value="ABC_BtuC-like"/>
</dbReference>
<reference evidence="9 10" key="1">
    <citation type="submission" date="2020-02" db="EMBL/GenBank/DDBJ databases">
        <title>Genome sequence of the type strain CGMCC 1.15528 of Mesorhizobium zhangyense.</title>
        <authorList>
            <person name="Gao J."/>
            <person name="Sun J."/>
        </authorList>
    </citation>
    <scope>NUCLEOTIDE SEQUENCE [LARGE SCALE GENOMIC DNA]</scope>
    <source>
        <strain evidence="9 10">CGMCC 1.15528</strain>
    </source>
</reference>
<sequence length="357" mass="37281">MNAQIVEAATGHARDAAADAYGNLLWRRRLLIAVLATALAASFFFDIAAGPSGLGLGQSFNALFGLEGATRTQGIIMWEVRLPQAVTAILVGAALSLAGAEMQTILDNPLASPFTLGVSSAASLGAALALILGVSLPGLPATWLVPANAFLFAFVSVMILQALSARRGTGPDTLVLLGIAMVFAFNALVALLQFVASEAALQQFVFWTMGSIAQTGWTKIAILAVALAIAFPASFAARWQLTALRFGTDRARSFGVPVARLRFFTLLRVSMLAALSVAFVGTIGFVGLVGPHIARLLVGEDHRFFLPASLLTGATMMSLASLASKTLIPGVLLPVGIVTSLVGIPIFVALILRRRGR</sequence>
<feature type="transmembrane region" description="Helical" evidence="8">
    <location>
        <begin position="331"/>
        <end position="352"/>
    </location>
</feature>
<gene>
    <name evidence="9" type="ORF">G6N74_18835</name>
</gene>
<dbReference type="AlphaFoldDB" id="A0A7C9VF26"/>
<dbReference type="SUPFAM" id="SSF81345">
    <property type="entry name" value="ABC transporter involved in vitamin B12 uptake, BtuC"/>
    <property type="match status" value="1"/>
</dbReference>
<dbReference type="RefSeq" id="WP_165119498.1">
    <property type="nucleotide sequence ID" value="NZ_JAAKZG010000008.1"/>
</dbReference>
<keyword evidence="4" id="KW-1003">Cell membrane</keyword>
<feature type="transmembrane region" description="Helical" evidence="8">
    <location>
        <begin position="305"/>
        <end position="324"/>
    </location>
</feature>
<keyword evidence="5 8" id="KW-0812">Transmembrane</keyword>
<proteinExistence type="inferred from homology"/>
<dbReference type="CDD" id="cd06550">
    <property type="entry name" value="TM_ABC_iron-siderophores_like"/>
    <property type="match status" value="1"/>
</dbReference>
<evidence type="ECO:0000256" key="7">
    <source>
        <dbReference type="ARBA" id="ARBA00023136"/>
    </source>
</evidence>
<feature type="transmembrane region" description="Helical" evidence="8">
    <location>
        <begin position="114"/>
        <end position="137"/>
    </location>
</feature>
<evidence type="ECO:0000256" key="3">
    <source>
        <dbReference type="ARBA" id="ARBA00022448"/>
    </source>
</evidence>
<dbReference type="PANTHER" id="PTHR30472:SF25">
    <property type="entry name" value="ABC TRANSPORTER PERMEASE PROTEIN MJ0876-RELATED"/>
    <property type="match status" value="1"/>
</dbReference>
<feature type="transmembrane region" description="Helical" evidence="8">
    <location>
        <begin position="82"/>
        <end position="102"/>
    </location>
</feature>
<organism evidence="9 10">
    <name type="scientific">Mesorhizobium zhangyense</name>
    <dbReference type="NCBI Taxonomy" id="1776730"/>
    <lineage>
        <taxon>Bacteria</taxon>
        <taxon>Pseudomonadati</taxon>
        <taxon>Pseudomonadota</taxon>
        <taxon>Alphaproteobacteria</taxon>
        <taxon>Hyphomicrobiales</taxon>
        <taxon>Phyllobacteriaceae</taxon>
        <taxon>Mesorhizobium</taxon>
    </lineage>
</organism>
<dbReference type="FunFam" id="1.10.3470.10:FF:000001">
    <property type="entry name" value="Vitamin B12 ABC transporter permease BtuC"/>
    <property type="match status" value="1"/>
</dbReference>
<dbReference type="InterPro" id="IPR000522">
    <property type="entry name" value="ABC_transptr_permease_BtuC"/>
</dbReference>
<evidence type="ECO:0000256" key="4">
    <source>
        <dbReference type="ARBA" id="ARBA00022475"/>
    </source>
</evidence>
<dbReference type="Pfam" id="PF01032">
    <property type="entry name" value="FecCD"/>
    <property type="match status" value="1"/>
</dbReference>
<dbReference type="PANTHER" id="PTHR30472">
    <property type="entry name" value="FERRIC ENTEROBACTIN TRANSPORT SYSTEM PERMEASE PROTEIN"/>
    <property type="match status" value="1"/>
</dbReference>
<feature type="transmembrane region" description="Helical" evidence="8">
    <location>
        <begin position="143"/>
        <end position="163"/>
    </location>
</feature>
<evidence type="ECO:0000256" key="1">
    <source>
        <dbReference type="ARBA" id="ARBA00004651"/>
    </source>
</evidence>
<keyword evidence="7 8" id="KW-0472">Membrane</keyword>
<dbReference type="GO" id="GO:0022857">
    <property type="term" value="F:transmembrane transporter activity"/>
    <property type="evidence" value="ECO:0007669"/>
    <property type="project" value="InterPro"/>
</dbReference>
<dbReference type="Proteomes" id="UP000481252">
    <property type="component" value="Unassembled WGS sequence"/>
</dbReference>
<dbReference type="Gene3D" id="1.10.3470.10">
    <property type="entry name" value="ABC transporter involved in vitamin B12 uptake, BtuC"/>
    <property type="match status" value="1"/>
</dbReference>
<feature type="transmembrane region" description="Helical" evidence="8">
    <location>
        <begin position="175"/>
        <end position="196"/>
    </location>
</feature>
<accession>A0A7C9VF26</accession>
<feature type="transmembrane region" description="Helical" evidence="8">
    <location>
        <begin position="30"/>
        <end position="49"/>
    </location>
</feature>
<evidence type="ECO:0000256" key="2">
    <source>
        <dbReference type="ARBA" id="ARBA00007935"/>
    </source>
</evidence>
<evidence type="ECO:0000313" key="9">
    <source>
        <dbReference type="EMBL" id="NGN43131.1"/>
    </source>
</evidence>
<keyword evidence="10" id="KW-1185">Reference proteome</keyword>
<comment type="caution">
    <text evidence="9">The sequence shown here is derived from an EMBL/GenBank/DDBJ whole genome shotgun (WGS) entry which is preliminary data.</text>
</comment>
<feature type="transmembrane region" description="Helical" evidence="8">
    <location>
        <begin position="269"/>
        <end position="293"/>
    </location>
</feature>